<evidence type="ECO:0000313" key="1">
    <source>
        <dbReference type="EMBL" id="KFI74155.1"/>
    </source>
</evidence>
<reference evidence="1 2" key="1">
    <citation type="submission" date="2014-03" db="EMBL/GenBank/DDBJ databases">
        <title>Genomics of Bifidobacteria.</title>
        <authorList>
            <person name="Ventura M."/>
            <person name="Milani C."/>
            <person name="Lugli G.A."/>
        </authorList>
    </citation>
    <scope>NUCLEOTIDE SEQUENCE [LARGE SCALE GENOMIC DNA]</scope>
    <source>
        <strain evidence="1 2">LMG 11592</strain>
    </source>
</reference>
<keyword evidence="2" id="KW-1185">Reference proteome</keyword>
<proteinExistence type="predicted"/>
<name>A0A087BT05_9BIFI</name>
<gene>
    <name evidence="1" type="ORF">BMIN_1194</name>
</gene>
<protein>
    <submittedName>
        <fullName evidence="1">Uncharacterized protein</fullName>
    </submittedName>
</protein>
<evidence type="ECO:0000313" key="2">
    <source>
        <dbReference type="Proteomes" id="UP000029014"/>
    </source>
</evidence>
<sequence>MQCFVIIGCNGSEYEGVKAFDDLESLKDHRCVIGEIESVRQLLTHFRRRPKAFVSRSPVCGTPVVLSLCQGVVAVNIDQPTCFDCGLDEDCHATIGRIDQNGALARLRQKSMGLFELDEQTRRRSLVSGQD</sequence>
<dbReference type="AlphaFoldDB" id="A0A087BT05"/>
<dbReference type="EMBL" id="JGZD01000002">
    <property type="protein sequence ID" value="KFI74155.1"/>
    <property type="molecule type" value="Genomic_DNA"/>
</dbReference>
<dbReference type="Proteomes" id="UP000029014">
    <property type="component" value="Unassembled WGS sequence"/>
</dbReference>
<accession>A0A087BT05</accession>
<comment type="caution">
    <text evidence="1">The sequence shown here is derived from an EMBL/GenBank/DDBJ whole genome shotgun (WGS) entry which is preliminary data.</text>
</comment>
<organism evidence="1 2">
    <name type="scientific">Bifidobacterium minimum</name>
    <dbReference type="NCBI Taxonomy" id="1693"/>
    <lineage>
        <taxon>Bacteria</taxon>
        <taxon>Bacillati</taxon>
        <taxon>Actinomycetota</taxon>
        <taxon>Actinomycetes</taxon>
        <taxon>Bifidobacteriales</taxon>
        <taxon>Bifidobacteriaceae</taxon>
        <taxon>Bifidobacterium</taxon>
    </lineage>
</organism>